<dbReference type="EMBL" id="AJYA01000016">
    <property type="protein sequence ID" value="EIM77064.1"/>
    <property type="molecule type" value="Genomic_DNA"/>
</dbReference>
<proteinExistence type="predicted"/>
<comment type="caution">
    <text evidence="2">The sequence shown here is derived from an EMBL/GenBank/DDBJ whole genome shotgun (WGS) entry which is preliminary data.</text>
</comment>
<protein>
    <recommendedName>
        <fullName evidence="1">TPM domain-containing protein</fullName>
    </recommendedName>
</protein>
<evidence type="ECO:0000259" key="1">
    <source>
        <dbReference type="Pfam" id="PF04536"/>
    </source>
</evidence>
<dbReference type="RefSeq" id="WP_009054270.1">
    <property type="nucleotide sequence ID" value="NZ_AJYA01000016.1"/>
</dbReference>
<dbReference type="STRING" id="1189621.A3SI_07079"/>
<dbReference type="Pfam" id="PF04536">
    <property type="entry name" value="TPM_phosphatase"/>
    <property type="match status" value="1"/>
</dbReference>
<sequence length="144" mass="15897">MPQDLFSEDDRALLTAAIQEAERKTSGEIQVHIEKYCKEDVLDRAAEVFDALKMQETAARNAVLFYLATGDKKFAILGDAGIHAVVEEGFWDDIKEEMLGHFKSGAFTKGLEIGILRAGKALSTHFPYADKGDTNELPDDISFG</sequence>
<dbReference type="PANTHER" id="PTHR30373">
    <property type="entry name" value="UPF0603 PROTEIN YGCG"/>
    <property type="match status" value="1"/>
</dbReference>
<feature type="domain" description="TPM" evidence="1">
    <location>
        <begin position="3"/>
        <end position="120"/>
    </location>
</feature>
<gene>
    <name evidence="2" type="ORF">A3SI_07079</name>
</gene>
<dbReference type="OrthoDB" id="9786161at2"/>
<dbReference type="InterPro" id="IPR007621">
    <property type="entry name" value="TPM_dom"/>
</dbReference>
<evidence type="ECO:0000313" key="2">
    <source>
        <dbReference type="EMBL" id="EIM77064.1"/>
    </source>
</evidence>
<reference evidence="2 3" key="1">
    <citation type="submission" date="2012-05" db="EMBL/GenBank/DDBJ databases">
        <title>Genome sequence of Nitritalea halalkaliphila LW7.</title>
        <authorList>
            <person name="Jangir P.K."/>
            <person name="Singh A."/>
            <person name="Shivaji S."/>
            <person name="Sharma R."/>
        </authorList>
    </citation>
    <scope>NUCLEOTIDE SEQUENCE [LARGE SCALE GENOMIC DNA]</scope>
    <source>
        <strain evidence="2 3">LW7</strain>
    </source>
</reference>
<evidence type="ECO:0000313" key="3">
    <source>
        <dbReference type="Proteomes" id="UP000005551"/>
    </source>
</evidence>
<accession>I5C5G2</accession>
<dbReference type="PATRIC" id="fig|1189621.3.peg.1475"/>
<dbReference type="Gene3D" id="3.10.310.50">
    <property type="match status" value="1"/>
</dbReference>
<keyword evidence="3" id="KW-1185">Reference proteome</keyword>
<dbReference type="AlphaFoldDB" id="I5C5G2"/>
<dbReference type="PANTHER" id="PTHR30373:SF8">
    <property type="entry name" value="BLL7265 PROTEIN"/>
    <property type="match status" value="1"/>
</dbReference>
<dbReference type="Proteomes" id="UP000005551">
    <property type="component" value="Unassembled WGS sequence"/>
</dbReference>
<organism evidence="2 3">
    <name type="scientific">Nitritalea halalkaliphila LW7</name>
    <dbReference type="NCBI Taxonomy" id="1189621"/>
    <lineage>
        <taxon>Bacteria</taxon>
        <taxon>Pseudomonadati</taxon>
        <taxon>Bacteroidota</taxon>
        <taxon>Cytophagia</taxon>
        <taxon>Cytophagales</taxon>
        <taxon>Cyclobacteriaceae</taxon>
        <taxon>Nitritalea</taxon>
    </lineage>
</organism>
<name>I5C5G2_9BACT</name>